<keyword evidence="3" id="KW-0456">Lyase</keyword>
<accession>A0AB35T121</accession>
<dbReference type="AlphaFoldDB" id="A0AB35T121"/>
<protein>
    <submittedName>
        <fullName evidence="3">GDP-mannose 4,6-dehydratase</fullName>
        <ecNumber evidence="3">4.2.1.47</ecNumber>
    </submittedName>
</protein>
<dbReference type="EC" id="4.2.1.47" evidence="3"/>
<dbReference type="InterPro" id="IPR001509">
    <property type="entry name" value="Epimerase_deHydtase"/>
</dbReference>
<proteinExistence type="inferred from homology"/>
<dbReference type="SUPFAM" id="SSF51735">
    <property type="entry name" value="NAD(P)-binding Rossmann-fold domains"/>
    <property type="match status" value="1"/>
</dbReference>
<dbReference type="Pfam" id="PF01370">
    <property type="entry name" value="Epimerase"/>
    <property type="match status" value="1"/>
</dbReference>
<dbReference type="InterPro" id="IPR036291">
    <property type="entry name" value="NAD(P)-bd_dom_sf"/>
</dbReference>
<evidence type="ECO:0000313" key="4">
    <source>
        <dbReference type="Proteomes" id="UP001281130"/>
    </source>
</evidence>
<comment type="similarity">
    <text evidence="1">Belongs to the NAD(P)-dependent epimerase/dehydratase family.</text>
</comment>
<name>A0AB35T121_RUBRA</name>
<dbReference type="PRINTS" id="PR01713">
    <property type="entry name" value="NUCEPIMERASE"/>
</dbReference>
<dbReference type="EMBL" id="JAWXXX010000001">
    <property type="protein sequence ID" value="MDX5893544.1"/>
    <property type="molecule type" value="Genomic_DNA"/>
</dbReference>
<dbReference type="Proteomes" id="UP001281130">
    <property type="component" value="Unassembled WGS sequence"/>
</dbReference>
<evidence type="ECO:0000313" key="3">
    <source>
        <dbReference type="EMBL" id="MDX5893544.1"/>
    </source>
</evidence>
<dbReference type="RefSeq" id="WP_232226634.1">
    <property type="nucleotide sequence ID" value="NZ_CP007514.1"/>
</dbReference>
<reference evidence="3" key="1">
    <citation type="submission" date="2023-11" db="EMBL/GenBank/DDBJ databases">
        <title>MicrobeMod: A computational toolkit for identifying prokaryotic methylation and restriction-modification with nanopore sequencing.</title>
        <authorList>
            <person name="Crits-Christoph A."/>
            <person name="Kang S.C."/>
            <person name="Lee H."/>
            <person name="Ostrov N."/>
        </authorList>
    </citation>
    <scope>NUCLEOTIDE SEQUENCE</scope>
    <source>
        <strain evidence="3">ATCC 51242</strain>
    </source>
</reference>
<comment type="caution">
    <text evidence="3">The sequence shown here is derived from an EMBL/GenBank/DDBJ whole genome shotgun (WGS) entry which is preliminary data.</text>
</comment>
<gene>
    <name evidence="3" type="ORF">SIL72_05815</name>
</gene>
<sequence>MLVTGAAGFIGSTLVDRLLATGREVLGVDSFTSYYARELKEQNLSEATGHKGFRLVEGDLLDLDLGPLLAETDAVVHLAAEPGVRSSWGENFPRYLRRNVEVTQRLLEALAQAGLKRLVFASSSSVYGSAGEGPVSEEAPKLPASPYGFTKLAAEELVHLYRRQSDLPVTMLRYFTVYGPRQRPEMALARFISAATSGERIEVFGTGEQVREMTYVGDVVEATVAALEAPVGTYNVGGGSRASVNELVDHVRRALGTEVSVRNLPPVAGDVRSTWADPTRSREVLGFEPQVGLEEGIGAQVEWTLRTRLAPGSARN</sequence>
<dbReference type="PANTHER" id="PTHR43000">
    <property type="entry name" value="DTDP-D-GLUCOSE 4,6-DEHYDRATASE-RELATED"/>
    <property type="match status" value="1"/>
</dbReference>
<evidence type="ECO:0000259" key="2">
    <source>
        <dbReference type="Pfam" id="PF01370"/>
    </source>
</evidence>
<evidence type="ECO:0000256" key="1">
    <source>
        <dbReference type="ARBA" id="ARBA00007637"/>
    </source>
</evidence>
<feature type="domain" description="NAD-dependent epimerase/dehydratase" evidence="2">
    <location>
        <begin position="1"/>
        <end position="237"/>
    </location>
</feature>
<organism evidence="3 4">
    <name type="scientific">Rubrobacter radiotolerans</name>
    <name type="common">Arthrobacter radiotolerans</name>
    <dbReference type="NCBI Taxonomy" id="42256"/>
    <lineage>
        <taxon>Bacteria</taxon>
        <taxon>Bacillati</taxon>
        <taxon>Actinomycetota</taxon>
        <taxon>Rubrobacteria</taxon>
        <taxon>Rubrobacterales</taxon>
        <taxon>Rubrobacteraceae</taxon>
        <taxon>Rubrobacter</taxon>
    </lineage>
</organism>
<dbReference type="GO" id="GO:0008446">
    <property type="term" value="F:GDP-mannose 4,6-dehydratase activity"/>
    <property type="evidence" value="ECO:0007669"/>
    <property type="project" value="UniProtKB-EC"/>
</dbReference>
<dbReference type="Gene3D" id="3.40.50.720">
    <property type="entry name" value="NAD(P)-binding Rossmann-like Domain"/>
    <property type="match status" value="1"/>
</dbReference>